<reference evidence="4" key="1">
    <citation type="journal article" date="2019" name="Int. J. Syst. Evol. Microbiol.">
        <title>The Global Catalogue of Microorganisms (GCM) 10K type strain sequencing project: providing services to taxonomists for standard genome sequencing and annotation.</title>
        <authorList>
            <consortium name="The Broad Institute Genomics Platform"/>
            <consortium name="The Broad Institute Genome Sequencing Center for Infectious Disease"/>
            <person name="Wu L."/>
            <person name="Ma J."/>
        </authorList>
    </citation>
    <scope>NUCLEOTIDE SEQUENCE [LARGE SCALE GENOMIC DNA]</scope>
    <source>
        <strain evidence="4">JCM 18055</strain>
    </source>
</reference>
<dbReference type="Gene3D" id="3.40.109.10">
    <property type="entry name" value="NADH Oxidase"/>
    <property type="match status" value="1"/>
</dbReference>
<name>A0ABP8W0G6_9PSEU</name>
<dbReference type="PANTHER" id="PTHR23026">
    <property type="entry name" value="NADPH NITROREDUCTASE"/>
    <property type="match status" value="1"/>
</dbReference>
<feature type="domain" description="Nitroreductase" evidence="2">
    <location>
        <begin position="137"/>
        <end position="303"/>
    </location>
</feature>
<comment type="caution">
    <text evidence="3">The sequence shown here is derived from an EMBL/GenBank/DDBJ whole genome shotgun (WGS) entry which is preliminary data.</text>
</comment>
<feature type="region of interest" description="Disordered" evidence="1">
    <location>
        <begin position="118"/>
        <end position="142"/>
    </location>
</feature>
<evidence type="ECO:0000259" key="2">
    <source>
        <dbReference type="Pfam" id="PF00881"/>
    </source>
</evidence>
<sequence>MGRDAPDTVGGPNTMTTTRVDLGTVRAALALAARAPSVHNSQPWRWRVGDDRVDLYADLTRWLPLTDTDGRDLVLSCGAALHHLQVALRALEVPATVVRLPDPERPDLLATVRLGVADTGSSPADERSEVDAASAVTGRRTDRRRYTDWPVPAEHLADLAARAAERGALLRVVPEGRALRTLALAVRAAAAEHAAVPGYDTELALWSGLQSSEDGVPVSAVPVPGDTEGGVPPRHFAAGEMAEGGAPADGATLLVLGTSSDDRLSQLRAGEAMSAVLLRATSFGLATCPLSEPLELAGTRALVRDQVLDGTLSPQVVLRVGWAPPGEAVPESPRRPLSDQVEGLEES</sequence>
<gene>
    <name evidence="3" type="ORF">GCM10023215_08290</name>
</gene>
<dbReference type="InterPro" id="IPR050627">
    <property type="entry name" value="Nitroreductase/BluB"/>
</dbReference>
<dbReference type="InterPro" id="IPR029479">
    <property type="entry name" value="Nitroreductase"/>
</dbReference>
<dbReference type="NCBIfam" id="NF047509">
    <property type="entry name" value="Rv3131_FMN_oxido"/>
    <property type="match status" value="1"/>
</dbReference>
<evidence type="ECO:0000256" key="1">
    <source>
        <dbReference type="SAM" id="MobiDB-lite"/>
    </source>
</evidence>
<dbReference type="PANTHER" id="PTHR23026:SF123">
    <property type="entry name" value="NAD(P)H NITROREDUCTASE RV3131-RELATED"/>
    <property type="match status" value="1"/>
</dbReference>
<feature type="region of interest" description="Disordered" evidence="1">
    <location>
        <begin position="324"/>
        <end position="347"/>
    </location>
</feature>
<proteinExistence type="predicted"/>
<dbReference type="EMBL" id="BAABIC010000002">
    <property type="protein sequence ID" value="GAA4677820.1"/>
    <property type="molecule type" value="Genomic_DNA"/>
</dbReference>
<evidence type="ECO:0000313" key="3">
    <source>
        <dbReference type="EMBL" id="GAA4677820.1"/>
    </source>
</evidence>
<dbReference type="Proteomes" id="UP001500325">
    <property type="component" value="Unassembled WGS sequence"/>
</dbReference>
<keyword evidence="4" id="KW-1185">Reference proteome</keyword>
<organism evidence="3 4">
    <name type="scientific">Pseudonocardia yuanmonensis</name>
    <dbReference type="NCBI Taxonomy" id="1095914"/>
    <lineage>
        <taxon>Bacteria</taxon>
        <taxon>Bacillati</taxon>
        <taxon>Actinomycetota</taxon>
        <taxon>Actinomycetes</taxon>
        <taxon>Pseudonocardiales</taxon>
        <taxon>Pseudonocardiaceae</taxon>
        <taxon>Pseudonocardia</taxon>
    </lineage>
</organism>
<dbReference type="InterPro" id="IPR000415">
    <property type="entry name" value="Nitroreductase-like"/>
</dbReference>
<accession>A0ABP8W0G6</accession>
<evidence type="ECO:0000313" key="4">
    <source>
        <dbReference type="Proteomes" id="UP001500325"/>
    </source>
</evidence>
<dbReference type="Pfam" id="PF00881">
    <property type="entry name" value="Nitroreductase"/>
    <property type="match status" value="1"/>
</dbReference>
<dbReference type="SUPFAM" id="SSF55469">
    <property type="entry name" value="FMN-dependent nitroreductase-like"/>
    <property type="match status" value="2"/>
</dbReference>
<protein>
    <submittedName>
        <fullName evidence="3">NAD(P)H nitroreductase</fullName>
    </submittedName>
</protein>